<comment type="caution">
    <text evidence="3">The sequence shown here is derived from an EMBL/GenBank/DDBJ whole genome shotgun (WGS) entry which is preliminary data.</text>
</comment>
<dbReference type="PANTHER" id="PTHR30487:SF0">
    <property type="entry name" value="PREPILIN LEADER PEPTIDASE_N-METHYLTRANSFERASE-RELATED"/>
    <property type="match status" value="1"/>
</dbReference>
<accession>A0A2M7W1T4</accession>
<feature type="domain" description="Prepilin peptidase A24 N-terminal" evidence="2">
    <location>
        <begin position="11"/>
        <end position="90"/>
    </location>
</feature>
<sequence>MHEYLTLFVFIVGAILSEYIQLISDRGSFLDSIWGRSKCDSCKKEIPWYALIPLIGRFLSEGKCPNCGKRVAWKYFWFELLFIVGWAAVLLIWIAQIMSSAIAVAIVLSLYCVTALLMYEDAKRFSVPISWLITWAVAFGITWFALGAGPLFIVDTLLMVVVLGLSLLVVSLQKPGGLKSLTTLFGAADLVVLLEFALFLGFQKTTGVLLFSMISALVFLVWQKRLKIGQQVPLLTAMLPWGLIALFL</sequence>
<dbReference type="AlphaFoldDB" id="A0A2M7W1T4"/>
<dbReference type="GO" id="GO:0006465">
    <property type="term" value="P:signal peptide processing"/>
    <property type="evidence" value="ECO:0007669"/>
    <property type="project" value="TreeGrafter"/>
</dbReference>
<reference evidence="4" key="1">
    <citation type="submission" date="2017-09" db="EMBL/GenBank/DDBJ databases">
        <title>Depth-based differentiation of microbial function through sediment-hosted aquifers and enrichment of novel symbionts in the deep terrestrial subsurface.</title>
        <authorList>
            <person name="Probst A.J."/>
            <person name="Ladd B."/>
            <person name="Jarett J.K."/>
            <person name="Geller-Mcgrath D.E."/>
            <person name="Sieber C.M.K."/>
            <person name="Emerson J.B."/>
            <person name="Anantharaman K."/>
            <person name="Thomas B.C."/>
            <person name="Malmstrom R."/>
            <person name="Stieglmeier M."/>
            <person name="Klingl A."/>
            <person name="Woyke T."/>
            <person name="Ryan C.M."/>
            <person name="Banfield J.F."/>
        </authorList>
    </citation>
    <scope>NUCLEOTIDE SEQUENCE [LARGE SCALE GENOMIC DNA]</scope>
</reference>
<keyword evidence="1" id="KW-0812">Transmembrane</keyword>
<protein>
    <recommendedName>
        <fullName evidence="2">Prepilin peptidase A24 N-terminal domain-containing protein</fullName>
    </recommendedName>
</protein>
<name>A0A2M7W1T4_9BACT</name>
<feature type="transmembrane region" description="Helical" evidence="1">
    <location>
        <begin position="206"/>
        <end position="222"/>
    </location>
</feature>
<feature type="transmembrane region" description="Helical" evidence="1">
    <location>
        <begin position="6"/>
        <end position="24"/>
    </location>
</feature>
<feature type="transmembrane region" description="Helical" evidence="1">
    <location>
        <begin position="152"/>
        <end position="170"/>
    </location>
</feature>
<evidence type="ECO:0000259" key="2">
    <source>
        <dbReference type="Pfam" id="PF06750"/>
    </source>
</evidence>
<organism evidence="3 4">
    <name type="scientific">Candidatus Dojkabacteria bacterium CG_4_10_14_0_2_um_filter_Dojkabacteria_WS6_41_15</name>
    <dbReference type="NCBI Taxonomy" id="2014249"/>
    <lineage>
        <taxon>Bacteria</taxon>
        <taxon>Candidatus Dojkabacteria</taxon>
    </lineage>
</organism>
<feature type="transmembrane region" description="Helical" evidence="1">
    <location>
        <begin position="101"/>
        <end position="119"/>
    </location>
</feature>
<keyword evidence="1" id="KW-1133">Transmembrane helix</keyword>
<keyword evidence="1" id="KW-0472">Membrane</keyword>
<feature type="transmembrane region" description="Helical" evidence="1">
    <location>
        <begin position="75"/>
        <end position="95"/>
    </location>
</feature>
<dbReference type="InterPro" id="IPR010627">
    <property type="entry name" value="Prepilin_pept_A24_N"/>
</dbReference>
<evidence type="ECO:0000313" key="4">
    <source>
        <dbReference type="Proteomes" id="UP000228952"/>
    </source>
</evidence>
<dbReference type="InterPro" id="IPR050882">
    <property type="entry name" value="Prepilin_peptidase/N-MTase"/>
</dbReference>
<dbReference type="Pfam" id="PF06750">
    <property type="entry name" value="A24_N_bact"/>
    <property type="match status" value="1"/>
</dbReference>
<feature type="transmembrane region" description="Helical" evidence="1">
    <location>
        <begin position="182"/>
        <end position="200"/>
    </location>
</feature>
<dbReference type="Proteomes" id="UP000228952">
    <property type="component" value="Unassembled WGS sequence"/>
</dbReference>
<evidence type="ECO:0000313" key="3">
    <source>
        <dbReference type="EMBL" id="PJA13835.1"/>
    </source>
</evidence>
<dbReference type="GO" id="GO:0005886">
    <property type="term" value="C:plasma membrane"/>
    <property type="evidence" value="ECO:0007669"/>
    <property type="project" value="TreeGrafter"/>
</dbReference>
<feature type="transmembrane region" description="Helical" evidence="1">
    <location>
        <begin position="126"/>
        <end position="146"/>
    </location>
</feature>
<dbReference type="PANTHER" id="PTHR30487">
    <property type="entry name" value="TYPE 4 PREPILIN-LIKE PROTEINS LEADER PEPTIDE-PROCESSING ENZYME"/>
    <property type="match status" value="1"/>
</dbReference>
<gene>
    <name evidence="3" type="ORF">COX64_02755</name>
</gene>
<dbReference type="GO" id="GO:0004190">
    <property type="term" value="F:aspartic-type endopeptidase activity"/>
    <property type="evidence" value="ECO:0007669"/>
    <property type="project" value="TreeGrafter"/>
</dbReference>
<proteinExistence type="predicted"/>
<evidence type="ECO:0000256" key="1">
    <source>
        <dbReference type="SAM" id="Phobius"/>
    </source>
</evidence>
<dbReference type="EMBL" id="PFQB01000074">
    <property type="protein sequence ID" value="PJA13835.1"/>
    <property type="molecule type" value="Genomic_DNA"/>
</dbReference>